<dbReference type="GO" id="GO:0050380">
    <property type="term" value="F:undecaprenyl-diphosphatase activity"/>
    <property type="evidence" value="ECO:0007669"/>
    <property type="project" value="UniProtKB-EC"/>
</dbReference>
<dbReference type="EC" id="3.6.1.27" evidence="1"/>
<dbReference type="OrthoDB" id="9780918at2"/>
<dbReference type="PANTHER" id="PTHR14969:SF13">
    <property type="entry name" value="AT30094P"/>
    <property type="match status" value="1"/>
</dbReference>
<proteinExistence type="predicted"/>
<gene>
    <name evidence="6" type="ORF">WQ53_14610</name>
</gene>
<protein>
    <recommendedName>
        <fullName evidence="1">undecaprenyl-diphosphate phosphatase</fullName>
        <ecNumber evidence="1">3.6.1.27</ecNumber>
    </recommendedName>
    <alternativeName>
        <fullName evidence="2">Undecaprenyl pyrophosphate phosphatase</fullName>
    </alternativeName>
</protein>
<sequence>MFEADPNLWLQGFTAAWFFRAMQALSTVGQSWVYMPAILLLAFGVRLRPTLALLLALLLVSTATSALKHGFGLPRPSEVDARVLDKGRSGKHLVEDGAAKAFLGLPSDEAIAAARAQQERDFGFVSGHTSAAAAFALSIPLFFGLRRRWIWALALAWPLLMGISRMYLGRHFLADVLGGLALGWLGTLLVAAWWRRLPASGPVPPRLWLPPLLAVALVAAVAASIEGVGHGAVGDLLGALAVIAVLQWRGWPDDATGLPRRIARVACALAVGYGTTWAFTAAYAAGGWAEGHPLAAVFATAGMLVGLLGSVALCRLLRLYAAPAPAARIAPA</sequence>
<keyword evidence="7" id="KW-1185">Reference proteome</keyword>
<keyword evidence="4" id="KW-1133">Transmembrane helix</keyword>
<dbReference type="SUPFAM" id="SSF48317">
    <property type="entry name" value="Acid phosphatase/Vanadium-dependent haloperoxidase"/>
    <property type="match status" value="1"/>
</dbReference>
<dbReference type="RefSeq" id="WP_052633420.1">
    <property type="nucleotide sequence ID" value="NZ_CP011144.1"/>
</dbReference>
<comment type="catalytic activity">
    <reaction evidence="3">
        <text>di-trans,octa-cis-undecaprenyl diphosphate + H2O = di-trans,octa-cis-undecaprenyl phosphate + phosphate + H(+)</text>
        <dbReference type="Rhea" id="RHEA:28094"/>
        <dbReference type="ChEBI" id="CHEBI:15377"/>
        <dbReference type="ChEBI" id="CHEBI:15378"/>
        <dbReference type="ChEBI" id="CHEBI:43474"/>
        <dbReference type="ChEBI" id="CHEBI:58405"/>
        <dbReference type="ChEBI" id="CHEBI:60392"/>
        <dbReference type="EC" id="3.6.1.27"/>
    </reaction>
</comment>
<reference evidence="6 7" key="1">
    <citation type="journal article" date="2015" name="Genome Announc.">
        <title>Complete Genome Sequence of Pseudoxanthomonas suwonensis Strain J1, a Cellulose-Degrading Bacterium Isolated from Leaf- and Wood-Enriched Soil.</title>
        <authorList>
            <person name="Hou L."/>
            <person name="Jiang J."/>
            <person name="Xu Z."/>
            <person name="Zhou Y."/>
            <person name="Leung F.C."/>
        </authorList>
    </citation>
    <scope>NUCLEOTIDE SEQUENCE [LARGE SCALE GENOMIC DNA]</scope>
    <source>
        <strain evidence="6 7">J1</strain>
    </source>
</reference>
<feature type="transmembrane region" description="Helical" evidence="4">
    <location>
        <begin position="122"/>
        <end position="143"/>
    </location>
</feature>
<keyword evidence="4" id="KW-0812">Transmembrane</keyword>
<feature type="transmembrane region" description="Helical" evidence="4">
    <location>
        <begin position="207"/>
        <end position="225"/>
    </location>
</feature>
<feature type="transmembrane region" description="Helical" evidence="4">
    <location>
        <begin position="174"/>
        <end position="195"/>
    </location>
</feature>
<dbReference type="AlphaFoldDB" id="A0A0E3Z2L7"/>
<dbReference type="PANTHER" id="PTHR14969">
    <property type="entry name" value="SPHINGOSINE-1-PHOSPHATE PHOSPHOHYDROLASE"/>
    <property type="match status" value="1"/>
</dbReference>
<feature type="transmembrane region" description="Helical" evidence="4">
    <location>
        <begin position="294"/>
        <end position="314"/>
    </location>
</feature>
<feature type="transmembrane region" description="Helical" evidence="4">
    <location>
        <begin position="20"/>
        <end position="43"/>
    </location>
</feature>
<name>A0A0E3Z2L7_9GAMM</name>
<evidence type="ECO:0000313" key="6">
    <source>
        <dbReference type="EMBL" id="AKC87807.1"/>
    </source>
</evidence>
<feature type="transmembrane region" description="Helical" evidence="4">
    <location>
        <begin position="50"/>
        <end position="67"/>
    </location>
</feature>
<evidence type="ECO:0000313" key="7">
    <source>
        <dbReference type="Proteomes" id="UP000033067"/>
    </source>
</evidence>
<dbReference type="EMBL" id="CP011144">
    <property type="protein sequence ID" value="AKC87807.1"/>
    <property type="molecule type" value="Genomic_DNA"/>
</dbReference>
<evidence type="ECO:0000259" key="5">
    <source>
        <dbReference type="SMART" id="SM00014"/>
    </source>
</evidence>
<feature type="transmembrane region" description="Helical" evidence="4">
    <location>
        <begin position="231"/>
        <end position="250"/>
    </location>
</feature>
<dbReference type="InterPro" id="IPR000326">
    <property type="entry name" value="PAP2/HPO"/>
</dbReference>
<evidence type="ECO:0000256" key="3">
    <source>
        <dbReference type="ARBA" id="ARBA00047594"/>
    </source>
</evidence>
<dbReference type="KEGG" id="psuw:WQ53_14610"/>
<evidence type="ECO:0000256" key="1">
    <source>
        <dbReference type="ARBA" id="ARBA00012374"/>
    </source>
</evidence>
<accession>A0A0E3Z2L7</accession>
<organism evidence="6 7">
    <name type="scientific">Pseudoxanthomonas suwonensis</name>
    <dbReference type="NCBI Taxonomy" id="314722"/>
    <lineage>
        <taxon>Bacteria</taxon>
        <taxon>Pseudomonadati</taxon>
        <taxon>Pseudomonadota</taxon>
        <taxon>Gammaproteobacteria</taxon>
        <taxon>Lysobacterales</taxon>
        <taxon>Lysobacteraceae</taxon>
        <taxon>Pseudoxanthomonas</taxon>
    </lineage>
</organism>
<keyword evidence="4" id="KW-0472">Membrane</keyword>
<dbReference type="Pfam" id="PF01569">
    <property type="entry name" value="PAP2"/>
    <property type="match status" value="1"/>
</dbReference>
<feature type="transmembrane region" description="Helical" evidence="4">
    <location>
        <begin position="262"/>
        <end position="288"/>
    </location>
</feature>
<evidence type="ECO:0000256" key="4">
    <source>
        <dbReference type="SAM" id="Phobius"/>
    </source>
</evidence>
<dbReference type="SMART" id="SM00014">
    <property type="entry name" value="acidPPc"/>
    <property type="match status" value="1"/>
</dbReference>
<evidence type="ECO:0000256" key="2">
    <source>
        <dbReference type="ARBA" id="ARBA00032707"/>
    </source>
</evidence>
<dbReference type="PATRIC" id="fig|314722.6.peg.3165"/>
<dbReference type="Proteomes" id="UP000033067">
    <property type="component" value="Chromosome"/>
</dbReference>
<dbReference type="InterPro" id="IPR036938">
    <property type="entry name" value="PAP2/HPO_sf"/>
</dbReference>
<dbReference type="Gene3D" id="1.20.144.10">
    <property type="entry name" value="Phosphatidic acid phosphatase type 2/haloperoxidase"/>
    <property type="match status" value="1"/>
</dbReference>
<feature type="domain" description="Phosphatidic acid phosphatase type 2/haloperoxidase" evidence="5">
    <location>
        <begin position="51"/>
        <end position="191"/>
    </location>
</feature>
<feature type="transmembrane region" description="Helical" evidence="4">
    <location>
        <begin position="150"/>
        <end position="168"/>
    </location>
</feature>